<sequence length="120" mass="14091">MEQYTATWERIAVPRRELQNIQHFHVSPASMPRFSEACGHAAPRSGNSSRSSFCQALHELPSADGPVQIQHSLRVRQSDRWNWCHYKRGHPYMQRLDRVVHGRQREPGQIQRTERWVIGH</sequence>
<proteinExistence type="predicted"/>
<accession>A0A8H7P6Z2</accession>
<reference evidence="1" key="2">
    <citation type="journal article" name="Front. Microbiol.">
        <title>Degradative Capacity of Two Strains of Rhodonia placenta: From Phenotype to Genotype.</title>
        <authorList>
            <person name="Kolle M."/>
            <person name="Horta M.A.C."/>
            <person name="Nowrousian M."/>
            <person name="Ohm R.A."/>
            <person name="Benz J.P."/>
            <person name="Pilgard A."/>
        </authorList>
    </citation>
    <scope>NUCLEOTIDE SEQUENCE</scope>
    <source>
        <strain evidence="1">FPRL280</strain>
    </source>
</reference>
<evidence type="ECO:0000313" key="2">
    <source>
        <dbReference type="Proteomes" id="UP000639403"/>
    </source>
</evidence>
<dbReference type="AlphaFoldDB" id="A0A8H7P6Z2"/>
<dbReference type="EMBL" id="JADOXO010000030">
    <property type="protein sequence ID" value="KAF9818452.1"/>
    <property type="molecule type" value="Genomic_DNA"/>
</dbReference>
<reference evidence="1" key="1">
    <citation type="submission" date="2020-11" db="EMBL/GenBank/DDBJ databases">
        <authorList>
            <person name="Koelle M."/>
            <person name="Horta M.A.C."/>
            <person name="Nowrousian M."/>
            <person name="Ohm R.A."/>
            <person name="Benz P."/>
            <person name="Pilgard A."/>
        </authorList>
    </citation>
    <scope>NUCLEOTIDE SEQUENCE</scope>
    <source>
        <strain evidence="1">FPRL280</strain>
    </source>
</reference>
<name>A0A8H7P6Z2_9APHY</name>
<organism evidence="1 2">
    <name type="scientific">Rhodonia placenta</name>
    <dbReference type="NCBI Taxonomy" id="104341"/>
    <lineage>
        <taxon>Eukaryota</taxon>
        <taxon>Fungi</taxon>
        <taxon>Dikarya</taxon>
        <taxon>Basidiomycota</taxon>
        <taxon>Agaricomycotina</taxon>
        <taxon>Agaricomycetes</taxon>
        <taxon>Polyporales</taxon>
        <taxon>Adustoporiaceae</taxon>
        <taxon>Rhodonia</taxon>
    </lineage>
</organism>
<comment type="caution">
    <text evidence="1">The sequence shown here is derived from an EMBL/GenBank/DDBJ whole genome shotgun (WGS) entry which is preliminary data.</text>
</comment>
<evidence type="ECO:0000313" key="1">
    <source>
        <dbReference type="EMBL" id="KAF9818452.1"/>
    </source>
</evidence>
<gene>
    <name evidence="1" type="ORF">IEO21_02801</name>
</gene>
<protein>
    <submittedName>
        <fullName evidence="1">Uncharacterized protein</fullName>
    </submittedName>
</protein>
<dbReference type="Proteomes" id="UP000639403">
    <property type="component" value="Unassembled WGS sequence"/>
</dbReference>